<dbReference type="SUPFAM" id="SSF88713">
    <property type="entry name" value="Glycoside hydrolase/deacetylase"/>
    <property type="match status" value="1"/>
</dbReference>
<dbReference type="AlphaFoldDB" id="A0A382FYQ8"/>
<evidence type="ECO:0000313" key="2">
    <source>
        <dbReference type="EMBL" id="SVB67413.1"/>
    </source>
</evidence>
<feature type="domain" description="NodB homology" evidence="1">
    <location>
        <begin position="8"/>
        <end position="143"/>
    </location>
</feature>
<sequence>VTVTLDVEDLRATAEPEDRTVRMTEQVLDLFGRFEVRASVFVVGDVAERHPSLIRRIAREGHELGLHAHAHIPMASVPPERFHNATAGARAQLQDLSGQEVPGYRAPMMSLVPLSAWTIPILAELGFRYSSSVLPAPSPLYGWPGLPRRPFRWSDGLIEFPCPLVRFPGVDLPYLGGTYIRLLPDIVRRIGLRRATSSEVLWTYCHPWEFDTHEPYHTLPHIGRLASRIAWLGRSRMADRMGRVLTNPIGDPLGRIASDLVSTDLPVVDPGAPPNLGPMARWADGRLRER</sequence>
<gene>
    <name evidence="2" type="ORF">METZ01_LOCUS220267</name>
</gene>
<dbReference type="Gene3D" id="3.20.20.370">
    <property type="entry name" value="Glycoside hydrolase/deacetylase"/>
    <property type="match status" value="1"/>
</dbReference>
<dbReference type="InterPro" id="IPR002509">
    <property type="entry name" value="NODB_dom"/>
</dbReference>
<dbReference type="GO" id="GO:0016810">
    <property type="term" value="F:hydrolase activity, acting on carbon-nitrogen (but not peptide) bonds"/>
    <property type="evidence" value="ECO:0007669"/>
    <property type="project" value="InterPro"/>
</dbReference>
<reference evidence="2" key="1">
    <citation type="submission" date="2018-05" db="EMBL/GenBank/DDBJ databases">
        <authorList>
            <person name="Lanie J.A."/>
            <person name="Ng W.-L."/>
            <person name="Kazmierczak K.M."/>
            <person name="Andrzejewski T.M."/>
            <person name="Davidsen T.M."/>
            <person name="Wayne K.J."/>
            <person name="Tettelin H."/>
            <person name="Glass J.I."/>
            <person name="Rusch D."/>
            <person name="Podicherti R."/>
            <person name="Tsui H.-C.T."/>
            <person name="Winkler M.E."/>
        </authorList>
    </citation>
    <scope>NUCLEOTIDE SEQUENCE</scope>
</reference>
<dbReference type="InterPro" id="IPR022560">
    <property type="entry name" value="DUF3473"/>
</dbReference>
<dbReference type="EMBL" id="UINC01052273">
    <property type="protein sequence ID" value="SVB67413.1"/>
    <property type="molecule type" value="Genomic_DNA"/>
</dbReference>
<dbReference type="PANTHER" id="PTHR47561:SF1">
    <property type="entry name" value="POLYSACCHARIDE DEACETYLASE FAMILY PROTEIN (AFU_ORTHOLOGUE AFUA_6G05030)"/>
    <property type="match status" value="1"/>
</dbReference>
<dbReference type="Pfam" id="PF01522">
    <property type="entry name" value="Polysacc_deac_1"/>
    <property type="match status" value="1"/>
</dbReference>
<dbReference type="GO" id="GO:0005975">
    <property type="term" value="P:carbohydrate metabolic process"/>
    <property type="evidence" value="ECO:0007669"/>
    <property type="project" value="InterPro"/>
</dbReference>
<name>A0A382FYQ8_9ZZZZ</name>
<dbReference type="PROSITE" id="PS51677">
    <property type="entry name" value="NODB"/>
    <property type="match status" value="1"/>
</dbReference>
<protein>
    <recommendedName>
        <fullName evidence="1">NodB homology domain-containing protein</fullName>
    </recommendedName>
</protein>
<evidence type="ECO:0000259" key="1">
    <source>
        <dbReference type="PROSITE" id="PS51677"/>
    </source>
</evidence>
<dbReference type="InterPro" id="IPR011330">
    <property type="entry name" value="Glyco_hydro/deAcase_b/a-brl"/>
</dbReference>
<dbReference type="CDD" id="cd10941">
    <property type="entry name" value="CE4_PuuE_HpPgdA_like_2"/>
    <property type="match status" value="1"/>
</dbReference>
<dbReference type="PANTHER" id="PTHR47561">
    <property type="entry name" value="POLYSACCHARIDE DEACETYLASE FAMILY PROTEIN (AFU_ORTHOLOGUE AFUA_6G05030)"/>
    <property type="match status" value="1"/>
</dbReference>
<dbReference type="InterPro" id="IPR045235">
    <property type="entry name" value="PuuE_HpPgdA-like"/>
</dbReference>
<dbReference type="Pfam" id="PF11959">
    <property type="entry name" value="DUF3473"/>
    <property type="match status" value="1"/>
</dbReference>
<accession>A0A382FYQ8</accession>
<feature type="non-terminal residue" evidence="2">
    <location>
        <position position="1"/>
    </location>
</feature>
<organism evidence="2">
    <name type="scientific">marine metagenome</name>
    <dbReference type="NCBI Taxonomy" id="408172"/>
    <lineage>
        <taxon>unclassified sequences</taxon>
        <taxon>metagenomes</taxon>
        <taxon>ecological metagenomes</taxon>
    </lineage>
</organism>
<proteinExistence type="predicted"/>